<name>A0A7T8KD99_CALRO</name>
<evidence type="ECO:0000313" key="1">
    <source>
        <dbReference type="EMBL" id="QQP53753.1"/>
    </source>
</evidence>
<sequence>MGIGVSNPSPLVKIRVRNPSNAILCTLGPRVRQPQQWVLGFQTFATCKNSSKEPLKCHFMHLGPRVLPAATMGIGVSNPSPL</sequence>
<protein>
    <submittedName>
        <fullName evidence="1">Uncharacterized protein</fullName>
    </submittedName>
</protein>
<dbReference type="AlphaFoldDB" id="A0A7T8KD99"/>
<gene>
    <name evidence="1" type="ORF">FKW44_006344</name>
</gene>
<reference evidence="2" key="1">
    <citation type="submission" date="2021-01" db="EMBL/GenBank/DDBJ databases">
        <title>Caligus Genome Assembly.</title>
        <authorList>
            <person name="Gallardo-Escarate C."/>
        </authorList>
    </citation>
    <scope>NUCLEOTIDE SEQUENCE [LARGE SCALE GENOMIC DNA]</scope>
</reference>
<keyword evidence="2" id="KW-1185">Reference proteome</keyword>
<dbReference type="EMBL" id="CP045893">
    <property type="protein sequence ID" value="QQP53753.1"/>
    <property type="molecule type" value="Genomic_DNA"/>
</dbReference>
<accession>A0A7T8KD99</accession>
<evidence type="ECO:0000313" key="2">
    <source>
        <dbReference type="Proteomes" id="UP000595437"/>
    </source>
</evidence>
<organism evidence="1 2">
    <name type="scientific">Caligus rogercresseyi</name>
    <name type="common">Sea louse</name>
    <dbReference type="NCBI Taxonomy" id="217165"/>
    <lineage>
        <taxon>Eukaryota</taxon>
        <taxon>Metazoa</taxon>
        <taxon>Ecdysozoa</taxon>
        <taxon>Arthropoda</taxon>
        <taxon>Crustacea</taxon>
        <taxon>Multicrustacea</taxon>
        <taxon>Hexanauplia</taxon>
        <taxon>Copepoda</taxon>
        <taxon>Siphonostomatoida</taxon>
        <taxon>Caligidae</taxon>
        <taxon>Caligus</taxon>
    </lineage>
</organism>
<dbReference type="Proteomes" id="UP000595437">
    <property type="component" value="Chromosome 4"/>
</dbReference>
<proteinExistence type="predicted"/>